<comment type="caution">
    <text evidence="1">The sequence shown here is derived from an EMBL/GenBank/DDBJ whole genome shotgun (WGS) entry which is preliminary data.</text>
</comment>
<proteinExistence type="predicted"/>
<accession>A0A5B7GND1</accession>
<dbReference type="EMBL" id="VSRR010016185">
    <property type="protein sequence ID" value="MPC59016.1"/>
    <property type="molecule type" value="Genomic_DNA"/>
</dbReference>
<dbReference type="Proteomes" id="UP000324222">
    <property type="component" value="Unassembled WGS sequence"/>
</dbReference>
<dbReference type="AlphaFoldDB" id="A0A5B7GND1"/>
<evidence type="ECO:0000313" key="2">
    <source>
        <dbReference type="Proteomes" id="UP000324222"/>
    </source>
</evidence>
<gene>
    <name evidence="1" type="ORF">E2C01_053031</name>
</gene>
<keyword evidence="2" id="KW-1185">Reference proteome</keyword>
<organism evidence="1 2">
    <name type="scientific">Portunus trituberculatus</name>
    <name type="common">Swimming crab</name>
    <name type="synonym">Neptunus trituberculatus</name>
    <dbReference type="NCBI Taxonomy" id="210409"/>
    <lineage>
        <taxon>Eukaryota</taxon>
        <taxon>Metazoa</taxon>
        <taxon>Ecdysozoa</taxon>
        <taxon>Arthropoda</taxon>
        <taxon>Crustacea</taxon>
        <taxon>Multicrustacea</taxon>
        <taxon>Malacostraca</taxon>
        <taxon>Eumalacostraca</taxon>
        <taxon>Eucarida</taxon>
        <taxon>Decapoda</taxon>
        <taxon>Pleocyemata</taxon>
        <taxon>Brachyura</taxon>
        <taxon>Eubrachyura</taxon>
        <taxon>Portunoidea</taxon>
        <taxon>Portunidae</taxon>
        <taxon>Portuninae</taxon>
        <taxon>Portunus</taxon>
    </lineage>
</organism>
<reference evidence="1 2" key="1">
    <citation type="submission" date="2019-05" db="EMBL/GenBank/DDBJ databases">
        <title>Another draft genome of Portunus trituberculatus and its Hox gene families provides insights of decapod evolution.</title>
        <authorList>
            <person name="Jeong J.-H."/>
            <person name="Song I."/>
            <person name="Kim S."/>
            <person name="Choi T."/>
            <person name="Kim D."/>
            <person name="Ryu S."/>
            <person name="Kim W."/>
        </authorList>
    </citation>
    <scope>NUCLEOTIDE SEQUENCE [LARGE SCALE GENOMIC DNA]</scope>
    <source>
        <tissue evidence="1">Muscle</tissue>
    </source>
</reference>
<evidence type="ECO:0000313" key="1">
    <source>
        <dbReference type="EMBL" id="MPC59016.1"/>
    </source>
</evidence>
<sequence>MTGKRKCLWMRSWLKRRETKSVYHTLLAELRLEDSKTLRQWIRLPKEQYQELLRLVTPLIMKEDTQRSGSRVNL</sequence>
<protein>
    <submittedName>
        <fullName evidence="1">Uncharacterized protein</fullName>
    </submittedName>
</protein>
<name>A0A5B7GND1_PORTR</name>